<name>S8APD9_DACHA</name>
<gene>
    <name evidence="3" type="ORF">H072_1174</name>
</gene>
<dbReference type="AlphaFoldDB" id="S8APD9"/>
<accession>S8APD9</accession>
<dbReference type="Gene3D" id="3.30.70.120">
    <property type="match status" value="1"/>
</dbReference>
<keyword evidence="4" id="KW-1185">Reference proteome</keyword>
<reference evidence="4" key="2">
    <citation type="submission" date="2013-04" db="EMBL/GenBank/DDBJ databases">
        <title>Genomic mechanisms accounting for the adaptation to parasitism in nematode-trapping fungi.</title>
        <authorList>
            <person name="Ahren D.G."/>
        </authorList>
    </citation>
    <scope>NUCLEOTIDE SEQUENCE [LARGE SCALE GENOMIC DNA]</scope>
    <source>
        <strain evidence="4">CBS 200.50</strain>
    </source>
</reference>
<proteinExistence type="predicted"/>
<evidence type="ECO:0000256" key="1">
    <source>
        <dbReference type="ARBA" id="ARBA00020998"/>
    </source>
</evidence>
<dbReference type="STRING" id="1284197.S8APD9"/>
<sequence>MRATPSFCSRLSRRGLSARWDSLGRSLRSDGGDSTFRNARTRLAEQPATTKNQDAPEYRRFQTTPRFSIYKLTEMQKTVDETADYKLVFYAPVDAVARIKNAIFETGAGMLGGGRYARCSFQTLGTGQFMPQDGSAPTRGRLGAVEVVEEYRVEITCHGKRLAKRAVRAMLNAHPYEVPVYEVYKTEFGFLPHQISITQPHMKGTRLGIMPRSPALYPGIQSGSPEEIGLNLNPPSKKERHLATVVKQRIAKQFSGAKVVAEHNKYTAKHVEKFRKLDLKSQAEDIAAAAAAIESKSDVDTIGSKNEAPLTTEEAASSKDEVKPPTTS</sequence>
<dbReference type="SUPFAM" id="SSF102705">
    <property type="entry name" value="NIF3 (NGG1p interacting factor 3)-like"/>
    <property type="match status" value="1"/>
</dbReference>
<dbReference type="Proteomes" id="UP000015100">
    <property type="component" value="Unassembled WGS sequence"/>
</dbReference>
<organism evidence="3 4">
    <name type="scientific">Dactylellina haptotyla (strain CBS 200.50)</name>
    <name type="common">Nematode-trapping fungus</name>
    <name type="synonym">Monacrosporium haptotylum</name>
    <dbReference type="NCBI Taxonomy" id="1284197"/>
    <lineage>
        <taxon>Eukaryota</taxon>
        <taxon>Fungi</taxon>
        <taxon>Dikarya</taxon>
        <taxon>Ascomycota</taxon>
        <taxon>Pezizomycotina</taxon>
        <taxon>Orbiliomycetes</taxon>
        <taxon>Orbiliales</taxon>
        <taxon>Orbiliaceae</taxon>
        <taxon>Dactylellina</taxon>
    </lineage>
</organism>
<dbReference type="PANTHER" id="PTHR41774">
    <property type="match status" value="1"/>
</dbReference>
<dbReference type="PANTHER" id="PTHR41774:SF1">
    <property type="entry name" value="NGG1P INTERACTING FACTOR NIF3"/>
    <property type="match status" value="1"/>
</dbReference>
<protein>
    <recommendedName>
        <fullName evidence="1">ATP phosphoribosyltransferase</fullName>
    </recommendedName>
</protein>
<dbReference type="HOGENOM" id="CLU_847355_0_0_1"/>
<evidence type="ECO:0000256" key="2">
    <source>
        <dbReference type="SAM" id="MobiDB-lite"/>
    </source>
</evidence>
<dbReference type="EMBL" id="AQGS01000032">
    <property type="protein sequence ID" value="EPS44810.1"/>
    <property type="molecule type" value="Genomic_DNA"/>
</dbReference>
<comment type="caution">
    <text evidence="3">The sequence shown here is derived from an EMBL/GenBank/DDBJ whole genome shotgun (WGS) entry which is preliminary data.</text>
</comment>
<dbReference type="eggNOG" id="ENOG502S6WE">
    <property type="taxonomic scope" value="Eukaryota"/>
</dbReference>
<dbReference type="InterPro" id="IPR036069">
    <property type="entry name" value="DUF34/NIF3_sf"/>
</dbReference>
<evidence type="ECO:0000313" key="3">
    <source>
        <dbReference type="EMBL" id="EPS44810.1"/>
    </source>
</evidence>
<dbReference type="InterPro" id="IPR015867">
    <property type="entry name" value="N-reg_PII/ATP_PRibTrfase_C"/>
</dbReference>
<evidence type="ECO:0000313" key="4">
    <source>
        <dbReference type="Proteomes" id="UP000015100"/>
    </source>
</evidence>
<reference evidence="3 4" key="1">
    <citation type="journal article" date="2013" name="PLoS Genet.">
        <title>Genomic mechanisms accounting for the adaptation to parasitism in nematode-trapping fungi.</title>
        <authorList>
            <person name="Meerupati T."/>
            <person name="Andersson K.M."/>
            <person name="Friman E."/>
            <person name="Kumar D."/>
            <person name="Tunlid A."/>
            <person name="Ahren D."/>
        </authorList>
    </citation>
    <scope>NUCLEOTIDE SEQUENCE [LARGE SCALE GENOMIC DNA]</scope>
    <source>
        <strain evidence="3 4">CBS 200.50</strain>
    </source>
</reference>
<dbReference type="OrthoDB" id="15981at2759"/>
<feature type="region of interest" description="Disordered" evidence="2">
    <location>
        <begin position="294"/>
        <end position="328"/>
    </location>
</feature>
<feature type="compositionally biased region" description="Basic and acidic residues" evidence="2">
    <location>
        <begin position="316"/>
        <end position="328"/>
    </location>
</feature>